<comment type="caution">
    <text evidence="1">The sequence shown here is derived from an EMBL/GenBank/DDBJ whole genome shotgun (WGS) entry which is preliminary data.</text>
</comment>
<name>A0A4Q7Y9T0_9ACTN</name>
<reference evidence="1 2" key="1">
    <citation type="submission" date="2019-02" db="EMBL/GenBank/DDBJ databases">
        <title>Sequencing the genomes of 1000 actinobacteria strains.</title>
        <authorList>
            <person name="Klenk H.-P."/>
        </authorList>
    </citation>
    <scope>NUCLEOTIDE SEQUENCE [LARGE SCALE GENOMIC DNA]</scope>
    <source>
        <strain evidence="1 2">DSM 44509</strain>
    </source>
</reference>
<sequence length="180" mass="18620">MAFEVRGADPAAAVVDLAGRLDAAGLAASCEVTVPVDRFVPPGPPGLVLALAGPAAAVDRVAAGLPAARVVVHAPEPGAEQRCRALAGRRVRLVAGRGASARLSFVRCLNVLMAGTGEPAVATTDPRLIAVTGERAAWNGRPPQSWEHVMPWGEPTEEQRRLLAAGHTVRVQVPVAEARS</sequence>
<gene>
    <name evidence="1" type="ORF">BKA19_3025</name>
</gene>
<protein>
    <submittedName>
        <fullName evidence="1">Proline dehydrogenase</fullName>
    </submittedName>
</protein>
<dbReference type="Gene3D" id="3.20.20.220">
    <property type="match status" value="1"/>
</dbReference>
<proteinExistence type="predicted"/>
<evidence type="ECO:0000313" key="1">
    <source>
        <dbReference type="EMBL" id="RZU33304.1"/>
    </source>
</evidence>
<accession>A0A4Q7Y9T0</accession>
<organism evidence="1 2">
    <name type="scientific">Blastococcus saxobsidens</name>
    <dbReference type="NCBI Taxonomy" id="138336"/>
    <lineage>
        <taxon>Bacteria</taxon>
        <taxon>Bacillati</taxon>
        <taxon>Actinomycetota</taxon>
        <taxon>Actinomycetes</taxon>
        <taxon>Geodermatophilales</taxon>
        <taxon>Geodermatophilaceae</taxon>
        <taxon>Blastococcus</taxon>
    </lineage>
</organism>
<dbReference type="Proteomes" id="UP000292507">
    <property type="component" value="Unassembled WGS sequence"/>
</dbReference>
<dbReference type="EMBL" id="SHKV01000001">
    <property type="protein sequence ID" value="RZU33304.1"/>
    <property type="molecule type" value="Genomic_DNA"/>
</dbReference>
<evidence type="ECO:0000313" key="2">
    <source>
        <dbReference type="Proteomes" id="UP000292507"/>
    </source>
</evidence>
<dbReference type="AlphaFoldDB" id="A0A4Q7Y9T0"/>
<keyword evidence="2" id="KW-1185">Reference proteome</keyword>